<name>A0A2K1QIS8_9PEZI</name>
<feature type="transmembrane region" description="Helical" evidence="1">
    <location>
        <begin position="250"/>
        <end position="271"/>
    </location>
</feature>
<dbReference type="EMBL" id="NKHZ01000081">
    <property type="protein sequence ID" value="PNS14799.1"/>
    <property type="molecule type" value="Genomic_DNA"/>
</dbReference>
<comment type="caution">
    <text evidence="2">The sequence shown here is derived from an EMBL/GenBank/DDBJ whole genome shotgun (WGS) entry which is preliminary data.</text>
</comment>
<keyword evidence="1" id="KW-1133">Transmembrane helix</keyword>
<feature type="transmembrane region" description="Helical" evidence="1">
    <location>
        <begin position="283"/>
        <end position="309"/>
    </location>
</feature>
<sequence>MAPELITAYAFGELLSARRLLQQFSDNNIAQADWTLTQAYYLSMGSVRLVSKDGYEIPICKCIQSGDGWDVPSCNPDLVDLIKMEKISLPRISDRDVQDRNKADIFTKLFTLGQSIWFIFNSLARAAGDLPLCPLEISSLAYVFCTAITYACWWNKPKDILTTSVIPDGIVVADLPEELRDRISSFDPLQDAPCHYRWQTLALPSTEAEILAIIRQRYSAIVGLVTGLAFCCIHLSAWNFEFATDAERTLWKTCSVASATIPLLSFLAVFLRSLSPKKFDSMWTIVLSVYCSIMLVYTFSRLILCFIMFTSLRRLPRGSFTSMNWALEMPHI</sequence>
<proteinExistence type="predicted"/>
<organism evidence="2 3">
    <name type="scientific">Sphaceloma murrayae</name>
    <dbReference type="NCBI Taxonomy" id="2082308"/>
    <lineage>
        <taxon>Eukaryota</taxon>
        <taxon>Fungi</taxon>
        <taxon>Dikarya</taxon>
        <taxon>Ascomycota</taxon>
        <taxon>Pezizomycotina</taxon>
        <taxon>Dothideomycetes</taxon>
        <taxon>Dothideomycetidae</taxon>
        <taxon>Myriangiales</taxon>
        <taxon>Elsinoaceae</taxon>
        <taxon>Sphaceloma</taxon>
    </lineage>
</organism>
<dbReference type="STRING" id="2082308.A0A2K1QIS8"/>
<evidence type="ECO:0000256" key="1">
    <source>
        <dbReference type="SAM" id="Phobius"/>
    </source>
</evidence>
<reference evidence="2 3" key="1">
    <citation type="submission" date="2017-06" db="EMBL/GenBank/DDBJ databases">
        <title>Draft genome sequence of a variant of Elsinoe murrayae.</title>
        <authorList>
            <person name="Cheng Q."/>
        </authorList>
    </citation>
    <scope>NUCLEOTIDE SEQUENCE [LARGE SCALE GENOMIC DNA]</scope>
    <source>
        <strain evidence="2 3">CQ-2017a</strain>
    </source>
</reference>
<dbReference type="PANTHER" id="PTHR35043">
    <property type="entry name" value="TRANSCRIPTION FACTOR DOMAIN-CONTAINING PROTEIN"/>
    <property type="match status" value="1"/>
</dbReference>
<dbReference type="PANTHER" id="PTHR35043:SF7">
    <property type="entry name" value="TRANSCRIPTION FACTOR DOMAIN-CONTAINING PROTEIN"/>
    <property type="match status" value="1"/>
</dbReference>
<keyword evidence="1" id="KW-0472">Membrane</keyword>
<dbReference type="InParanoid" id="A0A2K1QIS8"/>
<accession>A0A2K1QIS8</accession>
<dbReference type="OrthoDB" id="3921468at2759"/>
<feature type="transmembrane region" description="Helical" evidence="1">
    <location>
        <begin position="218"/>
        <end position="238"/>
    </location>
</feature>
<keyword evidence="1" id="KW-0812">Transmembrane</keyword>
<dbReference type="Proteomes" id="UP000243797">
    <property type="component" value="Unassembled WGS sequence"/>
</dbReference>
<evidence type="ECO:0000313" key="2">
    <source>
        <dbReference type="EMBL" id="PNS14799.1"/>
    </source>
</evidence>
<dbReference type="AlphaFoldDB" id="A0A2K1QIS8"/>
<protein>
    <submittedName>
        <fullName evidence="2">Uncharacterized protein</fullName>
    </submittedName>
</protein>
<evidence type="ECO:0000313" key="3">
    <source>
        <dbReference type="Proteomes" id="UP000243797"/>
    </source>
</evidence>
<keyword evidence="3" id="KW-1185">Reference proteome</keyword>
<gene>
    <name evidence="2" type="ORF">CAC42_2028</name>
</gene>